<dbReference type="EMBL" id="JBJUIK010000013">
    <property type="protein sequence ID" value="KAL3506452.1"/>
    <property type="molecule type" value="Genomic_DNA"/>
</dbReference>
<dbReference type="InterPro" id="IPR036047">
    <property type="entry name" value="F-box-like_dom_sf"/>
</dbReference>
<keyword evidence="4" id="KW-1185">Reference proteome</keyword>
<dbReference type="InterPro" id="IPR050796">
    <property type="entry name" value="SCF_F-box_component"/>
</dbReference>
<sequence>MSAYFPEELIFTEILIRLPLKSLAQFRCVSKSWKAQIDNPQFVKMHYDRTKNSDSAEVRILVGGSHRGTYKLYSIDVHGSLCLDLDESSEKAKKIEIPRKLRHNVYERDGYYGCQILGSCNGLICLGLLFKTAPLALAFVNPLTQKHWDLPRFPKHCFEGTCYEYGFGYNEVTDDYMMIVLVGNPPTTVTIYSLKSNSWRRVLDSPFQGMKGTIDQRIGVFAGKAVHWVMRDWEPPMANFIAAFDLQTEKFYPIALPKYLSGTVLWRIILGNLGGCLSVVFHSRFETSVVELWMMKNYGVGDSWIKFILKLPIYGRYMSVIPVAFLKGYHRQVLLEIRTNCFTIKSNYLLLYNLDTRSAFFIRNPVAFSSSMACVCSGSLLRPSTGGRRMLSIRWSWPLWNGNRSMEEFADYIAALACQR</sequence>
<accession>A0ABD2YJD7</accession>
<organism evidence="3 4">
    <name type="scientific">Cinchona calisaya</name>
    <dbReference type="NCBI Taxonomy" id="153742"/>
    <lineage>
        <taxon>Eukaryota</taxon>
        <taxon>Viridiplantae</taxon>
        <taxon>Streptophyta</taxon>
        <taxon>Embryophyta</taxon>
        <taxon>Tracheophyta</taxon>
        <taxon>Spermatophyta</taxon>
        <taxon>Magnoliopsida</taxon>
        <taxon>eudicotyledons</taxon>
        <taxon>Gunneridae</taxon>
        <taxon>Pentapetalae</taxon>
        <taxon>asterids</taxon>
        <taxon>lamiids</taxon>
        <taxon>Gentianales</taxon>
        <taxon>Rubiaceae</taxon>
        <taxon>Cinchonoideae</taxon>
        <taxon>Cinchoneae</taxon>
        <taxon>Cinchona</taxon>
    </lineage>
</organism>
<dbReference type="InterPro" id="IPR017451">
    <property type="entry name" value="F-box-assoc_interact_dom"/>
</dbReference>
<evidence type="ECO:0000313" key="3">
    <source>
        <dbReference type="EMBL" id="KAL3506452.1"/>
    </source>
</evidence>
<reference evidence="3 4" key="1">
    <citation type="submission" date="2024-11" db="EMBL/GenBank/DDBJ databases">
        <title>A near-complete genome assembly of Cinchona calisaya.</title>
        <authorList>
            <person name="Lian D.C."/>
            <person name="Zhao X.W."/>
            <person name="Wei L."/>
        </authorList>
    </citation>
    <scope>NUCLEOTIDE SEQUENCE [LARGE SCALE GENOMIC DNA]</scope>
    <source>
        <tissue evidence="3">Nenye</tissue>
    </source>
</reference>
<feature type="domain" description="F-box associated beta-propeller type 1" evidence="2">
    <location>
        <begin position="70"/>
        <end position="310"/>
    </location>
</feature>
<dbReference type="SUPFAM" id="SSF81383">
    <property type="entry name" value="F-box domain"/>
    <property type="match status" value="1"/>
</dbReference>
<name>A0ABD2YJD7_9GENT</name>
<dbReference type="InterPro" id="IPR006527">
    <property type="entry name" value="F-box-assoc_dom_typ1"/>
</dbReference>
<dbReference type="InterPro" id="IPR001810">
    <property type="entry name" value="F-box_dom"/>
</dbReference>
<feature type="domain" description="F-box" evidence="1">
    <location>
        <begin position="10"/>
        <end position="42"/>
    </location>
</feature>
<dbReference type="PANTHER" id="PTHR31672:SF13">
    <property type="entry name" value="F-BOX PROTEIN CPR30-LIKE"/>
    <property type="match status" value="1"/>
</dbReference>
<evidence type="ECO:0000313" key="4">
    <source>
        <dbReference type="Proteomes" id="UP001630127"/>
    </source>
</evidence>
<dbReference type="Proteomes" id="UP001630127">
    <property type="component" value="Unassembled WGS sequence"/>
</dbReference>
<dbReference type="Gene3D" id="1.20.1280.50">
    <property type="match status" value="1"/>
</dbReference>
<dbReference type="PANTHER" id="PTHR31672">
    <property type="entry name" value="BNACNNG10540D PROTEIN"/>
    <property type="match status" value="1"/>
</dbReference>
<evidence type="ECO:0000259" key="2">
    <source>
        <dbReference type="Pfam" id="PF07734"/>
    </source>
</evidence>
<dbReference type="Pfam" id="PF07734">
    <property type="entry name" value="FBA_1"/>
    <property type="match status" value="1"/>
</dbReference>
<evidence type="ECO:0000259" key="1">
    <source>
        <dbReference type="Pfam" id="PF00646"/>
    </source>
</evidence>
<dbReference type="Pfam" id="PF00646">
    <property type="entry name" value="F-box"/>
    <property type="match status" value="1"/>
</dbReference>
<dbReference type="AlphaFoldDB" id="A0ABD2YJD7"/>
<gene>
    <name evidence="3" type="ORF">ACH5RR_031834</name>
</gene>
<evidence type="ECO:0008006" key="5">
    <source>
        <dbReference type="Google" id="ProtNLM"/>
    </source>
</evidence>
<dbReference type="CDD" id="cd22157">
    <property type="entry name" value="F-box_AtFBW1-like"/>
    <property type="match status" value="1"/>
</dbReference>
<protein>
    <recommendedName>
        <fullName evidence="5">F-box protein</fullName>
    </recommendedName>
</protein>
<comment type="caution">
    <text evidence="3">The sequence shown here is derived from an EMBL/GenBank/DDBJ whole genome shotgun (WGS) entry which is preliminary data.</text>
</comment>
<proteinExistence type="predicted"/>
<dbReference type="NCBIfam" id="TIGR01640">
    <property type="entry name" value="F_box_assoc_1"/>
    <property type="match status" value="1"/>
</dbReference>